<evidence type="ECO:0000313" key="11">
    <source>
        <dbReference type="EMBL" id="KAK3288572.1"/>
    </source>
</evidence>
<dbReference type="InterPro" id="IPR017892">
    <property type="entry name" value="Pkinase_C"/>
</dbReference>
<keyword evidence="6 7" id="KW-0067">ATP-binding</keyword>
<evidence type="ECO:0008006" key="13">
    <source>
        <dbReference type="Google" id="ProtNLM"/>
    </source>
</evidence>
<dbReference type="InterPro" id="IPR011009">
    <property type="entry name" value="Kinase-like_dom_sf"/>
</dbReference>
<evidence type="ECO:0000256" key="7">
    <source>
        <dbReference type="PROSITE-ProRule" id="PRU10141"/>
    </source>
</evidence>
<evidence type="ECO:0000259" key="10">
    <source>
        <dbReference type="PROSITE" id="PS51285"/>
    </source>
</evidence>
<dbReference type="InterPro" id="IPR008271">
    <property type="entry name" value="Ser/Thr_kinase_AS"/>
</dbReference>
<evidence type="ECO:0000256" key="2">
    <source>
        <dbReference type="ARBA" id="ARBA00022553"/>
    </source>
</evidence>
<dbReference type="Proteomes" id="UP001190700">
    <property type="component" value="Unassembled WGS sequence"/>
</dbReference>
<feature type="region of interest" description="Disordered" evidence="8">
    <location>
        <begin position="482"/>
        <end position="660"/>
    </location>
</feature>
<dbReference type="PROSITE" id="PS00108">
    <property type="entry name" value="PROTEIN_KINASE_ST"/>
    <property type="match status" value="1"/>
</dbReference>
<dbReference type="AlphaFoldDB" id="A0AAE0LKJ4"/>
<feature type="compositionally biased region" description="Low complexity" evidence="8">
    <location>
        <begin position="544"/>
        <end position="587"/>
    </location>
</feature>
<dbReference type="InterPro" id="IPR000719">
    <property type="entry name" value="Prot_kinase_dom"/>
</dbReference>
<dbReference type="Gene3D" id="3.30.200.20">
    <property type="entry name" value="Phosphorylase Kinase, domain 1"/>
    <property type="match status" value="1"/>
</dbReference>
<keyword evidence="1" id="KW-0723">Serine/threonine-protein kinase</keyword>
<sequence length="686" mass="72729">MVEEYVDVATDDGGKAKDLPVAPASDPGAAPLQTSSVAEHKEEVQTQDALVSPMGKKVSVDEFELLCVLGRGAFGKVFQVRREDTGEILAMKVMSKDRILKKNQGWYARAERDILTDIDHPYIIKLHCSFQSSQKCYLLLDFVNGGHLFFQLYRQGMFSEDMAKVYTAELVLAVSHLHSKGIMHRDLKPENILLDARGHIRLTDFGLAKVVSGDAGTNSMCGTMEYMAPEIIIGKGHGRPADWWSVGVLLFEMLTGKPPFSCRNRMTLQKRILTEKLKFPSYLTSEAISLLKAFLVRDPKSRLGSDPDTGLQKIRDHPFFRGVHWKKLAAKEVPPPFIPEVENELCVSNFDEDFTQLPAVDSPACSPTNLDAAKKHFDGFSFVSPSVLAGLPQKKLEFRKLQSTLKTVESPGDAPAKIVQGFCTEGPGVPETIVQGFCTAPAGNTAQAAEPGCESVSEVAALAPAQDDTAGEDTARVDPVEQAAPVTSTSPASASPSSGQDEHSLTPSASICAPKPAAPSREPAPGSSLGRPASVHADPKPVLVTKVAPTPSKPKAAVSPSPAQAKSANKVAPAKAPPADVASPSSNLTAALSARPPSTKSKDPVRGPAPAPASTAAAAPKSFLTACFGKSGDPQAAMGPGPVPNATASPQLAIPPKSSALKLNPNATAWSPNVKANEFKPSFATF</sequence>
<feature type="domain" description="AGC-kinase C-terminal" evidence="10">
    <location>
        <begin position="321"/>
        <end position="392"/>
    </location>
</feature>
<dbReference type="PANTHER" id="PTHR24351">
    <property type="entry name" value="RIBOSOMAL PROTEIN S6 KINASE"/>
    <property type="match status" value="1"/>
</dbReference>
<gene>
    <name evidence="11" type="ORF">CYMTET_3966</name>
</gene>
<organism evidence="11 12">
    <name type="scientific">Cymbomonas tetramitiformis</name>
    <dbReference type="NCBI Taxonomy" id="36881"/>
    <lineage>
        <taxon>Eukaryota</taxon>
        <taxon>Viridiplantae</taxon>
        <taxon>Chlorophyta</taxon>
        <taxon>Pyramimonadophyceae</taxon>
        <taxon>Pyramimonadales</taxon>
        <taxon>Pyramimonadaceae</taxon>
        <taxon>Cymbomonas</taxon>
    </lineage>
</organism>
<dbReference type="Gene3D" id="1.10.510.10">
    <property type="entry name" value="Transferase(Phosphotransferase) domain 1"/>
    <property type="match status" value="1"/>
</dbReference>
<dbReference type="InterPro" id="IPR017441">
    <property type="entry name" value="Protein_kinase_ATP_BS"/>
</dbReference>
<name>A0AAE0LKJ4_9CHLO</name>
<feature type="region of interest" description="Disordered" evidence="8">
    <location>
        <begin position="1"/>
        <end position="49"/>
    </location>
</feature>
<keyword evidence="4 7" id="KW-0547">Nucleotide-binding</keyword>
<keyword evidence="12" id="KW-1185">Reference proteome</keyword>
<dbReference type="Pfam" id="PF00433">
    <property type="entry name" value="Pkinase_C"/>
    <property type="match status" value="1"/>
</dbReference>
<dbReference type="InterPro" id="IPR045270">
    <property type="entry name" value="STKc_AGC"/>
</dbReference>
<feature type="domain" description="Protein kinase" evidence="9">
    <location>
        <begin position="63"/>
        <end position="320"/>
    </location>
</feature>
<evidence type="ECO:0000259" key="9">
    <source>
        <dbReference type="PROSITE" id="PS50011"/>
    </source>
</evidence>
<accession>A0AAE0LKJ4</accession>
<dbReference type="Pfam" id="PF00069">
    <property type="entry name" value="Pkinase"/>
    <property type="match status" value="1"/>
</dbReference>
<dbReference type="SMART" id="SM00220">
    <property type="entry name" value="S_TKc"/>
    <property type="match status" value="1"/>
</dbReference>
<feature type="compositionally biased region" description="Acidic residues" evidence="8">
    <location>
        <begin position="1"/>
        <end position="10"/>
    </location>
</feature>
<evidence type="ECO:0000256" key="6">
    <source>
        <dbReference type="ARBA" id="ARBA00022840"/>
    </source>
</evidence>
<dbReference type="PROSITE" id="PS51285">
    <property type="entry name" value="AGC_KINASE_CTER"/>
    <property type="match status" value="1"/>
</dbReference>
<feature type="compositionally biased region" description="Low complexity" evidence="8">
    <location>
        <begin position="483"/>
        <end position="498"/>
    </location>
</feature>
<evidence type="ECO:0000313" key="12">
    <source>
        <dbReference type="Proteomes" id="UP001190700"/>
    </source>
</evidence>
<evidence type="ECO:0000256" key="1">
    <source>
        <dbReference type="ARBA" id="ARBA00022527"/>
    </source>
</evidence>
<dbReference type="GO" id="GO:0005524">
    <property type="term" value="F:ATP binding"/>
    <property type="evidence" value="ECO:0007669"/>
    <property type="project" value="UniProtKB-UniRule"/>
</dbReference>
<dbReference type="PROSITE" id="PS50011">
    <property type="entry name" value="PROTEIN_KINASE_DOM"/>
    <property type="match status" value="1"/>
</dbReference>
<dbReference type="GO" id="GO:0004674">
    <property type="term" value="F:protein serine/threonine kinase activity"/>
    <property type="evidence" value="ECO:0007669"/>
    <property type="project" value="UniProtKB-KW"/>
</dbReference>
<dbReference type="FunFam" id="1.10.510.10:FF:000048">
    <property type="entry name" value="Protein kinase C"/>
    <property type="match status" value="1"/>
</dbReference>
<dbReference type="InterPro" id="IPR000961">
    <property type="entry name" value="AGC-kinase_C"/>
</dbReference>
<reference evidence="11 12" key="1">
    <citation type="journal article" date="2015" name="Genome Biol. Evol.">
        <title>Comparative Genomics of a Bacterivorous Green Alga Reveals Evolutionary Causalities and Consequences of Phago-Mixotrophic Mode of Nutrition.</title>
        <authorList>
            <person name="Burns J.A."/>
            <person name="Paasch A."/>
            <person name="Narechania A."/>
            <person name="Kim E."/>
        </authorList>
    </citation>
    <scope>NUCLEOTIDE SEQUENCE [LARGE SCALE GENOMIC DNA]</scope>
    <source>
        <strain evidence="11 12">PLY_AMNH</strain>
    </source>
</reference>
<feature type="binding site" evidence="7">
    <location>
        <position position="101"/>
    </location>
    <ligand>
        <name>ATP</name>
        <dbReference type="ChEBI" id="CHEBI:30616"/>
    </ligand>
</feature>
<dbReference type="FunFam" id="3.30.200.20:FF:000042">
    <property type="entry name" value="Aurora kinase A"/>
    <property type="match status" value="1"/>
</dbReference>
<dbReference type="EMBL" id="LGRX02000433">
    <property type="protein sequence ID" value="KAK3288572.1"/>
    <property type="molecule type" value="Genomic_DNA"/>
</dbReference>
<dbReference type="PROSITE" id="PS00107">
    <property type="entry name" value="PROTEIN_KINASE_ATP"/>
    <property type="match status" value="1"/>
</dbReference>
<protein>
    <recommendedName>
        <fullName evidence="13">Non-specific serine/threonine protein kinase</fullName>
    </recommendedName>
</protein>
<keyword evidence="2" id="KW-0597">Phosphoprotein</keyword>
<evidence type="ECO:0000256" key="5">
    <source>
        <dbReference type="ARBA" id="ARBA00022777"/>
    </source>
</evidence>
<keyword evidence="3" id="KW-0808">Transferase</keyword>
<dbReference type="CDD" id="cd05123">
    <property type="entry name" value="STKc_AGC"/>
    <property type="match status" value="1"/>
</dbReference>
<comment type="caution">
    <text evidence="11">The sequence shown here is derived from an EMBL/GenBank/DDBJ whole genome shotgun (WGS) entry which is preliminary data.</text>
</comment>
<proteinExistence type="predicted"/>
<evidence type="ECO:0000256" key="4">
    <source>
        <dbReference type="ARBA" id="ARBA00022741"/>
    </source>
</evidence>
<keyword evidence="5" id="KW-0418">Kinase</keyword>
<evidence type="ECO:0000256" key="8">
    <source>
        <dbReference type="SAM" id="MobiDB-lite"/>
    </source>
</evidence>
<evidence type="ECO:0000256" key="3">
    <source>
        <dbReference type="ARBA" id="ARBA00022679"/>
    </source>
</evidence>
<dbReference type="SMART" id="SM00133">
    <property type="entry name" value="S_TK_X"/>
    <property type="match status" value="1"/>
</dbReference>
<dbReference type="SUPFAM" id="SSF56112">
    <property type="entry name" value="Protein kinase-like (PK-like)"/>
    <property type="match status" value="1"/>
</dbReference>